<protein>
    <submittedName>
        <fullName evidence="1">Uncharacterized protein</fullName>
    </submittedName>
</protein>
<evidence type="ECO:0000313" key="2">
    <source>
        <dbReference type="Proteomes" id="UP000265431"/>
    </source>
</evidence>
<gene>
    <name evidence="1" type="ORF">D1224_12185</name>
</gene>
<dbReference type="EMBL" id="QWGB01000007">
    <property type="protein sequence ID" value="RIJ22306.1"/>
    <property type="molecule type" value="Genomic_DNA"/>
</dbReference>
<comment type="caution">
    <text evidence="1">The sequence shown here is derived from an EMBL/GenBank/DDBJ whole genome shotgun (WGS) entry which is preliminary data.</text>
</comment>
<keyword evidence="2" id="KW-1185">Reference proteome</keyword>
<accession>A0A399QTL0</accession>
<dbReference type="AlphaFoldDB" id="A0A399QTL0"/>
<sequence>MEHFGHGRYYAEWIPIWEVYLCQYCFGGNRPDGIVMSFPDRKEFADKLRAKGVTLRFNEQGCLIIPK</sequence>
<reference evidence="1 2" key="1">
    <citation type="submission" date="2018-08" db="EMBL/GenBank/DDBJ databases">
        <title>Henriciella mobilis sp. nov., isolated from seawater.</title>
        <authorList>
            <person name="Cheng H."/>
            <person name="Wu Y.-H."/>
            <person name="Xu X.-W."/>
            <person name="Guo L.-L."/>
        </authorList>
    </citation>
    <scope>NUCLEOTIDE SEQUENCE [LARGE SCALE GENOMIC DNA]</scope>
    <source>
        <strain evidence="1 2">CCUG66934</strain>
    </source>
</reference>
<organism evidence="1 2">
    <name type="scientific">Henriciella barbarensis</name>
    <dbReference type="NCBI Taxonomy" id="86342"/>
    <lineage>
        <taxon>Bacteria</taxon>
        <taxon>Pseudomonadati</taxon>
        <taxon>Pseudomonadota</taxon>
        <taxon>Alphaproteobacteria</taxon>
        <taxon>Hyphomonadales</taxon>
        <taxon>Hyphomonadaceae</taxon>
        <taxon>Henriciella</taxon>
    </lineage>
</organism>
<proteinExistence type="predicted"/>
<dbReference type="RefSeq" id="WP_119380224.1">
    <property type="nucleotide sequence ID" value="NZ_QWGB01000007.1"/>
</dbReference>
<evidence type="ECO:0000313" key="1">
    <source>
        <dbReference type="EMBL" id="RIJ22306.1"/>
    </source>
</evidence>
<name>A0A399QTL0_9PROT</name>
<dbReference type="Proteomes" id="UP000265431">
    <property type="component" value="Unassembled WGS sequence"/>
</dbReference>